<sequence>MKKFKYIFAGVTLIISFCFALYITKQFFPNNPFSKTTTENPKLKENLLDKIHAGDLIFQTSESSQCEAVRIATKSKFSHCGIVYILDGKRFVFEAVQPVRLTPLDEWIQHGKDQNYLVKRLKDTTALTPTTIEKMEIYSRNFLNSDYDPHFGWSDAKMYCSELIWKIYKNGADIELCPLQKLKDFNLEDPRVKAILKERYGNNIPLEEDVVAPSNIVDSKLLKTVIDTY</sequence>
<reference evidence="1 3" key="1">
    <citation type="submission" date="2014-07" db="EMBL/GenBank/DDBJ databases">
        <title>Genome of Flavobacterium hydatis DSM 2063.</title>
        <authorList>
            <person name="Pipes S.E."/>
            <person name="Stropko S.J."/>
            <person name="Newman J.D."/>
        </authorList>
    </citation>
    <scope>NUCLEOTIDE SEQUENCE [LARGE SCALE GENOMIC DNA]</scope>
    <source>
        <strain evidence="1 3">DSM 2063</strain>
    </source>
</reference>
<dbReference type="InterPro" id="IPR024453">
    <property type="entry name" value="Peptidase_C92"/>
</dbReference>
<dbReference type="Gene3D" id="3.90.1720.10">
    <property type="entry name" value="endopeptidase domain like (from Nostoc punctiforme)"/>
    <property type="match status" value="1"/>
</dbReference>
<accession>A0A086A4W3</accession>
<dbReference type="RefSeq" id="WP_035625900.1">
    <property type="nucleotide sequence ID" value="NZ_JBEWQG010000008.1"/>
</dbReference>
<dbReference type="InterPro" id="IPR038765">
    <property type="entry name" value="Papain-like_cys_pep_sf"/>
</dbReference>
<keyword evidence="4" id="KW-1185">Reference proteome</keyword>
<dbReference type="NCBIfam" id="NF007458">
    <property type="entry name" value="PRK10030.1"/>
    <property type="match status" value="1"/>
</dbReference>
<evidence type="ECO:0000313" key="2">
    <source>
        <dbReference type="EMBL" id="OXA88437.1"/>
    </source>
</evidence>
<dbReference type="EMBL" id="JPRM01000034">
    <property type="protein sequence ID" value="KFF11727.1"/>
    <property type="molecule type" value="Genomic_DNA"/>
</dbReference>
<dbReference type="OrthoDB" id="195541at2"/>
<gene>
    <name evidence="2" type="ORF">B0A62_22155</name>
    <name evidence="1" type="ORF">IW20_19155</name>
</gene>
<dbReference type="Pfam" id="PF05708">
    <property type="entry name" value="Peptidase_C92"/>
    <property type="match status" value="1"/>
</dbReference>
<dbReference type="eggNOG" id="COG3863">
    <property type="taxonomic scope" value="Bacteria"/>
</dbReference>
<reference evidence="2 4" key="2">
    <citation type="submission" date="2016-11" db="EMBL/GenBank/DDBJ databases">
        <title>Whole genomes of Flavobacteriaceae.</title>
        <authorList>
            <person name="Stine C."/>
            <person name="Li C."/>
            <person name="Tadesse D."/>
        </authorList>
    </citation>
    <scope>NUCLEOTIDE SEQUENCE [LARGE SCALE GENOMIC DNA]</scope>
    <source>
        <strain evidence="2 4">ATCC 29551</strain>
    </source>
</reference>
<evidence type="ECO:0000313" key="1">
    <source>
        <dbReference type="EMBL" id="KFF11727.1"/>
    </source>
</evidence>
<dbReference type="Proteomes" id="UP000028712">
    <property type="component" value="Unassembled WGS sequence"/>
</dbReference>
<dbReference type="AlphaFoldDB" id="A0A086A4W3"/>
<dbReference type="STRING" id="991.IW20_19155"/>
<proteinExistence type="predicted"/>
<dbReference type="Proteomes" id="UP000198424">
    <property type="component" value="Unassembled WGS sequence"/>
</dbReference>
<organism evidence="1 3">
    <name type="scientific">Flavobacterium hydatis</name>
    <name type="common">Cytophaga aquatilis</name>
    <dbReference type="NCBI Taxonomy" id="991"/>
    <lineage>
        <taxon>Bacteria</taxon>
        <taxon>Pseudomonadati</taxon>
        <taxon>Bacteroidota</taxon>
        <taxon>Flavobacteriia</taxon>
        <taxon>Flavobacteriales</taxon>
        <taxon>Flavobacteriaceae</taxon>
        <taxon>Flavobacterium</taxon>
    </lineage>
</organism>
<comment type="caution">
    <text evidence="1">The sequence shown here is derived from an EMBL/GenBank/DDBJ whole genome shotgun (WGS) entry which is preliminary data.</text>
</comment>
<dbReference type="EMBL" id="MUGY01000034">
    <property type="protein sequence ID" value="OXA88437.1"/>
    <property type="molecule type" value="Genomic_DNA"/>
</dbReference>
<evidence type="ECO:0000313" key="4">
    <source>
        <dbReference type="Proteomes" id="UP000198424"/>
    </source>
</evidence>
<name>A0A086A4W3_FLAHY</name>
<protein>
    <submittedName>
        <fullName evidence="1">Peptidoglycan peptidase</fullName>
    </submittedName>
</protein>
<evidence type="ECO:0000313" key="3">
    <source>
        <dbReference type="Proteomes" id="UP000028712"/>
    </source>
</evidence>
<dbReference type="SUPFAM" id="SSF54001">
    <property type="entry name" value="Cysteine proteinases"/>
    <property type="match status" value="1"/>
</dbReference>